<proteinExistence type="predicted"/>
<dbReference type="OrthoDB" id="18896at2759"/>
<organism evidence="1 2">
    <name type="scientific">Aquarana catesbeiana</name>
    <name type="common">American bullfrog</name>
    <name type="synonym">Rana catesbeiana</name>
    <dbReference type="NCBI Taxonomy" id="8400"/>
    <lineage>
        <taxon>Eukaryota</taxon>
        <taxon>Metazoa</taxon>
        <taxon>Chordata</taxon>
        <taxon>Craniata</taxon>
        <taxon>Vertebrata</taxon>
        <taxon>Euteleostomi</taxon>
        <taxon>Amphibia</taxon>
        <taxon>Batrachia</taxon>
        <taxon>Anura</taxon>
        <taxon>Neobatrachia</taxon>
        <taxon>Ranoidea</taxon>
        <taxon>Ranidae</taxon>
        <taxon>Aquarana</taxon>
    </lineage>
</organism>
<sequence>MFIAKLHFVYTDNRFICKRTPQTTLYLCMPFLLLAHCFKTQSMGVREQNCCGHDMIQEEKNVNNVNSSIQDDYAFLRIVMYI</sequence>
<keyword evidence="2" id="KW-1185">Reference proteome</keyword>
<name>A0A2G9SIU2_AQUCT</name>
<dbReference type="AlphaFoldDB" id="A0A2G9SIU2"/>
<dbReference type="Proteomes" id="UP000228934">
    <property type="component" value="Unassembled WGS sequence"/>
</dbReference>
<evidence type="ECO:0000313" key="2">
    <source>
        <dbReference type="Proteomes" id="UP000228934"/>
    </source>
</evidence>
<gene>
    <name evidence="1" type="ORF">AB205_0033050</name>
</gene>
<accession>A0A2G9SIU2</accession>
<protein>
    <submittedName>
        <fullName evidence="1">Uncharacterized protein</fullName>
    </submittedName>
</protein>
<dbReference type="EMBL" id="KV924068">
    <property type="protein sequence ID" value="PIO39994.1"/>
    <property type="molecule type" value="Genomic_DNA"/>
</dbReference>
<evidence type="ECO:0000313" key="1">
    <source>
        <dbReference type="EMBL" id="PIO39994.1"/>
    </source>
</evidence>
<reference evidence="2" key="1">
    <citation type="journal article" date="2017" name="Nat. Commun.">
        <title>The North American bullfrog draft genome provides insight into hormonal regulation of long noncoding RNA.</title>
        <authorList>
            <person name="Hammond S.A."/>
            <person name="Warren R.L."/>
            <person name="Vandervalk B.P."/>
            <person name="Kucuk E."/>
            <person name="Khan H."/>
            <person name="Gibb E.A."/>
            <person name="Pandoh P."/>
            <person name="Kirk H."/>
            <person name="Zhao Y."/>
            <person name="Jones M."/>
            <person name="Mungall A.J."/>
            <person name="Coope R."/>
            <person name="Pleasance S."/>
            <person name="Moore R.A."/>
            <person name="Holt R.A."/>
            <person name="Round J.M."/>
            <person name="Ohora S."/>
            <person name="Walle B.V."/>
            <person name="Veldhoen N."/>
            <person name="Helbing C.C."/>
            <person name="Birol I."/>
        </authorList>
    </citation>
    <scope>NUCLEOTIDE SEQUENCE [LARGE SCALE GENOMIC DNA]</scope>
</reference>